<dbReference type="SMART" id="SM00248">
    <property type="entry name" value="ANK"/>
    <property type="match status" value="5"/>
</dbReference>
<evidence type="ECO:0000313" key="17">
    <source>
        <dbReference type="Proteomes" id="UP000319257"/>
    </source>
</evidence>
<feature type="repeat" description="ANK" evidence="12">
    <location>
        <begin position="113"/>
        <end position="145"/>
    </location>
</feature>
<feature type="compositionally biased region" description="Basic residues" evidence="14">
    <location>
        <begin position="618"/>
        <end position="627"/>
    </location>
</feature>
<evidence type="ECO:0000256" key="13">
    <source>
        <dbReference type="RuleBase" id="RU079119"/>
    </source>
</evidence>
<evidence type="ECO:0000259" key="15">
    <source>
        <dbReference type="Pfam" id="PF01529"/>
    </source>
</evidence>
<keyword evidence="17" id="KW-1185">Reference proteome</keyword>
<feature type="domain" description="Palmitoyltransferase DHHC" evidence="15">
    <location>
        <begin position="443"/>
        <end position="577"/>
    </location>
</feature>
<evidence type="ECO:0000256" key="2">
    <source>
        <dbReference type="ARBA" id="ARBA00004520"/>
    </source>
</evidence>
<dbReference type="InterPro" id="IPR002110">
    <property type="entry name" value="Ankyrin_rpt"/>
</dbReference>
<dbReference type="InterPro" id="IPR001594">
    <property type="entry name" value="Palmitoyltrfase_DHHC"/>
</dbReference>
<evidence type="ECO:0000256" key="9">
    <source>
        <dbReference type="ARBA" id="ARBA00023139"/>
    </source>
</evidence>
<dbReference type="OrthoDB" id="6781668at2759"/>
<keyword evidence="7 12" id="KW-0040">ANK repeat</keyword>
<keyword evidence="10" id="KW-0449">Lipoprotein</keyword>
<dbReference type="PROSITE" id="PS50297">
    <property type="entry name" value="ANK_REP_REGION"/>
    <property type="match status" value="3"/>
</dbReference>
<comment type="catalytic activity">
    <reaction evidence="11 13">
        <text>L-cysteinyl-[protein] + hexadecanoyl-CoA = S-hexadecanoyl-L-cysteinyl-[protein] + CoA</text>
        <dbReference type="Rhea" id="RHEA:36683"/>
        <dbReference type="Rhea" id="RHEA-COMP:10131"/>
        <dbReference type="Rhea" id="RHEA-COMP:11032"/>
        <dbReference type="ChEBI" id="CHEBI:29950"/>
        <dbReference type="ChEBI" id="CHEBI:57287"/>
        <dbReference type="ChEBI" id="CHEBI:57379"/>
        <dbReference type="ChEBI" id="CHEBI:74151"/>
        <dbReference type="EC" id="2.3.1.225"/>
    </reaction>
</comment>
<dbReference type="Pfam" id="PF01529">
    <property type="entry name" value="DHHC"/>
    <property type="match status" value="1"/>
</dbReference>
<proteinExistence type="inferred from homology"/>
<dbReference type="GeneID" id="41978746"/>
<evidence type="ECO:0000256" key="12">
    <source>
        <dbReference type="PROSITE-ProRule" id="PRU00023"/>
    </source>
</evidence>
<feature type="transmembrane region" description="Helical" evidence="13">
    <location>
        <begin position="299"/>
        <end position="320"/>
    </location>
</feature>
<feature type="repeat" description="ANK" evidence="12">
    <location>
        <begin position="212"/>
        <end position="244"/>
    </location>
</feature>
<comment type="domain">
    <text evidence="13">The DHHC domain is required for palmitoyltransferase activity.</text>
</comment>
<dbReference type="STRING" id="1093900.A0A507B7B3"/>
<gene>
    <name evidence="16" type="ORF">E0L32_011299</name>
</gene>
<dbReference type="InParanoid" id="A0A507B7B3"/>
<feature type="transmembrane region" description="Helical" evidence="13">
    <location>
        <begin position="540"/>
        <end position="562"/>
    </location>
</feature>
<feature type="transmembrane region" description="Helical" evidence="13">
    <location>
        <begin position="395"/>
        <end position="416"/>
    </location>
</feature>
<reference evidence="16 17" key="1">
    <citation type="submission" date="2019-06" db="EMBL/GenBank/DDBJ databases">
        <title>Draft genome sequence of the filamentous fungus Phialemoniopsis curvata isolated from diesel fuel.</title>
        <authorList>
            <person name="Varaljay V.A."/>
            <person name="Lyon W.J."/>
            <person name="Crouch A.L."/>
            <person name="Drake C.E."/>
            <person name="Hollomon J.M."/>
            <person name="Nadeau L.J."/>
            <person name="Nunn H.S."/>
            <person name="Stevenson B.S."/>
            <person name="Bojanowski C.L."/>
            <person name="Crookes-Goodson W.J."/>
        </authorList>
    </citation>
    <scope>NUCLEOTIDE SEQUENCE [LARGE SCALE GENOMIC DNA]</scope>
    <source>
        <strain evidence="16 17">D216</strain>
    </source>
</reference>
<dbReference type="AlphaFoldDB" id="A0A507B7B3"/>
<keyword evidence="6 13" id="KW-1133">Transmembrane helix</keyword>
<evidence type="ECO:0000256" key="8">
    <source>
        <dbReference type="ARBA" id="ARBA00023136"/>
    </source>
</evidence>
<sequence length="753" mass="82844">MAQNHNGTGPVAKGNAPIQPASKGDTAAPKLNSEVEMGTLPNDKGGQLDIMQLARVGDIPAMERLFESSEYDATYSDDEGITPLHWAAINNQYAMCKFLIEKGAPINHKGGESIATPLQWAAQRCHYYTVHLLLQHGADPLITDAQGYNTLHISTFNGNVFLITLLLHQGIPVDVPDTFGHTGLMWAAYKGFPPCVDLFLRWGANVHATDEQGFTALHWALVKGSAGCVQKLIEYGADRFAKTSTGKTPALTAQELNTLGAWHKALRDCGYDEDGNLETPSFPGASHFMKDKRGFLTKFLFLWPFLLVWAMLTILAGMPIYVGLPFSLLVGYSLQWVANKILHYAPSDMRQFQRTPWLSGIFAGSLFLVGVNWLFTVLPNTAWKPASDAATHYALNFAFAFFFSLTTYFYITCIVYDPGFVPKMNGIAEQKAVIDELISLWKFDDNNFCITCMIRTPLRSKHCRRCQRCVAKHDHHCPWVYNCIGVNNHRQFFLYLINLTFGIVLYDWLMYYYLTSASTSTSDQCNLLAAGICKVINADAYALVLSIWATLQLTWVLMLLFVQFIQVSRAMTTYENMVGMNHATPSGLTSAFTSTGAPLDPTHPDANPPSGGAAGGQRHGHGHGHKHGGFLKQWSKILGVDAFIETASGRGAAAGGHNKRASRNPYSRGCVTNCRDFWCDPAPVFGRRENGAAQLGGDLVNYSEMYESPALMEMRSRGGAARRGAYEAVAGEEGVGQVTWTACDYDGVVLSAP</sequence>
<comment type="similarity">
    <text evidence="3">Belongs to the DHHC palmitoyltransferase family. AKR/ZDHHC17 subfamily.</text>
</comment>
<feature type="repeat" description="ANK" evidence="12">
    <location>
        <begin position="79"/>
        <end position="111"/>
    </location>
</feature>
<organism evidence="16 17">
    <name type="scientific">Thyridium curvatum</name>
    <dbReference type="NCBI Taxonomy" id="1093900"/>
    <lineage>
        <taxon>Eukaryota</taxon>
        <taxon>Fungi</taxon>
        <taxon>Dikarya</taxon>
        <taxon>Ascomycota</taxon>
        <taxon>Pezizomycotina</taxon>
        <taxon>Sordariomycetes</taxon>
        <taxon>Sordariomycetidae</taxon>
        <taxon>Thyridiales</taxon>
        <taxon>Thyridiaceae</taxon>
        <taxon>Thyridium</taxon>
    </lineage>
</organism>
<dbReference type="FunCoup" id="A0A507B7B3">
    <property type="interactions" value="595"/>
</dbReference>
<keyword evidence="13" id="KW-0012">Acyltransferase</keyword>
<evidence type="ECO:0000256" key="7">
    <source>
        <dbReference type="ARBA" id="ARBA00023043"/>
    </source>
</evidence>
<dbReference type="EC" id="2.3.1.225" evidence="13"/>
<keyword evidence="9" id="KW-0564">Palmitate</keyword>
<dbReference type="Proteomes" id="UP000319257">
    <property type="component" value="Unassembled WGS sequence"/>
</dbReference>
<dbReference type="SUPFAM" id="SSF48403">
    <property type="entry name" value="Ankyrin repeat"/>
    <property type="match status" value="1"/>
</dbReference>
<feature type="repeat" description="ANK" evidence="12">
    <location>
        <begin position="179"/>
        <end position="211"/>
    </location>
</feature>
<evidence type="ECO:0000256" key="3">
    <source>
        <dbReference type="ARBA" id="ARBA00010104"/>
    </source>
</evidence>
<keyword evidence="5" id="KW-0677">Repeat</keyword>
<dbReference type="PROSITE" id="PS50088">
    <property type="entry name" value="ANK_REPEAT"/>
    <property type="match status" value="5"/>
</dbReference>
<evidence type="ECO:0000256" key="5">
    <source>
        <dbReference type="ARBA" id="ARBA00022737"/>
    </source>
</evidence>
<dbReference type="GO" id="GO:0019706">
    <property type="term" value="F:protein-cysteine S-palmitoyltransferase activity"/>
    <property type="evidence" value="ECO:0007669"/>
    <property type="project" value="UniProtKB-EC"/>
</dbReference>
<feature type="region of interest" description="Disordered" evidence="14">
    <location>
        <begin position="1"/>
        <end position="28"/>
    </location>
</feature>
<evidence type="ECO:0000256" key="4">
    <source>
        <dbReference type="ARBA" id="ARBA00022692"/>
    </source>
</evidence>
<comment type="caution">
    <text evidence="16">The sequence shown here is derived from an EMBL/GenBank/DDBJ whole genome shotgun (WGS) entry which is preliminary data.</text>
</comment>
<keyword evidence="4 13" id="KW-0812">Transmembrane</keyword>
<feature type="transmembrane region" description="Helical" evidence="13">
    <location>
        <begin position="492"/>
        <end position="514"/>
    </location>
</feature>
<comment type="subcellular location">
    <subcellularLocation>
        <location evidence="2">Early endosome membrane</location>
        <topology evidence="2">Multi-pass membrane protein</topology>
    </subcellularLocation>
</comment>
<dbReference type="GO" id="GO:0031901">
    <property type="term" value="C:early endosome membrane"/>
    <property type="evidence" value="ECO:0007669"/>
    <property type="project" value="UniProtKB-SubCell"/>
</dbReference>
<name>A0A507B7B3_9PEZI</name>
<evidence type="ECO:0000256" key="1">
    <source>
        <dbReference type="ARBA" id="ARBA00002100"/>
    </source>
</evidence>
<dbReference type="RefSeq" id="XP_031000766.1">
    <property type="nucleotide sequence ID" value="XM_031134013.1"/>
</dbReference>
<evidence type="ECO:0000313" key="16">
    <source>
        <dbReference type="EMBL" id="TPX19055.1"/>
    </source>
</evidence>
<accession>A0A507B7B3</accession>
<protein>
    <recommendedName>
        <fullName evidence="13">Palmitoyltransferase</fullName>
        <ecNumber evidence="13">2.3.1.225</ecNumber>
    </recommendedName>
</protein>
<dbReference type="EMBL" id="SKBQ01000102">
    <property type="protein sequence ID" value="TPX19055.1"/>
    <property type="molecule type" value="Genomic_DNA"/>
</dbReference>
<dbReference type="PROSITE" id="PS50216">
    <property type="entry name" value="DHHC"/>
    <property type="match status" value="1"/>
</dbReference>
<comment type="function">
    <text evidence="1">Palmitoyltransferase specific for casein kinase 1.</text>
</comment>
<evidence type="ECO:0000256" key="6">
    <source>
        <dbReference type="ARBA" id="ARBA00022989"/>
    </source>
</evidence>
<dbReference type="Pfam" id="PF12796">
    <property type="entry name" value="Ank_2"/>
    <property type="match status" value="2"/>
</dbReference>
<evidence type="ECO:0000256" key="10">
    <source>
        <dbReference type="ARBA" id="ARBA00023288"/>
    </source>
</evidence>
<feature type="transmembrane region" description="Helical" evidence="13">
    <location>
        <begin position="357"/>
        <end position="375"/>
    </location>
</feature>
<feature type="repeat" description="ANK" evidence="12">
    <location>
        <begin position="146"/>
        <end position="178"/>
    </location>
</feature>
<evidence type="ECO:0000256" key="14">
    <source>
        <dbReference type="SAM" id="MobiDB-lite"/>
    </source>
</evidence>
<dbReference type="PANTHER" id="PTHR24161:SF85">
    <property type="entry name" value="PALMITOYLTRANSFERASE HIP14"/>
    <property type="match status" value="1"/>
</dbReference>
<keyword evidence="8 13" id="KW-0472">Membrane</keyword>
<dbReference type="InterPro" id="IPR036770">
    <property type="entry name" value="Ankyrin_rpt-contain_sf"/>
</dbReference>
<dbReference type="Gene3D" id="1.25.40.20">
    <property type="entry name" value="Ankyrin repeat-containing domain"/>
    <property type="match status" value="1"/>
</dbReference>
<dbReference type="PANTHER" id="PTHR24161">
    <property type="entry name" value="ANK_REP_REGION DOMAIN-CONTAINING PROTEIN-RELATED"/>
    <property type="match status" value="1"/>
</dbReference>
<keyword evidence="13" id="KW-0808">Transferase</keyword>
<evidence type="ECO:0000256" key="11">
    <source>
        <dbReference type="ARBA" id="ARBA00048048"/>
    </source>
</evidence>
<feature type="region of interest" description="Disordered" evidence="14">
    <location>
        <begin position="594"/>
        <end position="627"/>
    </location>
</feature>